<evidence type="ECO:0000313" key="2">
    <source>
        <dbReference type="EMBL" id="MDT0305923.1"/>
    </source>
</evidence>
<accession>A0ABU2L3M7</accession>
<evidence type="ECO:0000313" key="3">
    <source>
        <dbReference type="Proteomes" id="UP001183388"/>
    </source>
</evidence>
<dbReference type="SUPFAM" id="SSF53597">
    <property type="entry name" value="Dihydrofolate reductase-like"/>
    <property type="match status" value="1"/>
</dbReference>
<dbReference type="InterPro" id="IPR024072">
    <property type="entry name" value="DHFR-like_dom_sf"/>
</dbReference>
<feature type="domain" description="Bacterial bifunctional deaminase-reductase C-terminal" evidence="1">
    <location>
        <begin position="7"/>
        <end position="176"/>
    </location>
</feature>
<keyword evidence="3" id="KW-1185">Reference proteome</keyword>
<gene>
    <name evidence="2" type="ORF">RM780_02965</name>
</gene>
<dbReference type="Gene3D" id="3.40.430.10">
    <property type="entry name" value="Dihydrofolate Reductase, subunit A"/>
    <property type="match status" value="1"/>
</dbReference>
<reference evidence="3" key="1">
    <citation type="submission" date="2023-07" db="EMBL/GenBank/DDBJ databases">
        <title>30 novel species of actinomycetes from the DSMZ collection.</title>
        <authorList>
            <person name="Nouioui I."/>
        </authorList>
    </citation>
    <scope>NUCLEOTIDE SEQUENCE [LARGE SCALE GENOMIC DNA]</scope>
    <source>
        <strain evidence="3">DSM 44917</strain>
    </source>
</reference>
<name>A0ABU2L3M7_9ACTN</name>
<organism evidence="2 3">
    <name type="scientific">Streptomyces boetiae</name>
    <dbReference type="NCBI Taxonomy" id="3075541"/>
    <lineage>
        <taxon>Bacteria</taxon>
        <taxon>Bacillati</taxon>
        <taxon>Actinomycetota</taxon>
        <taxon>Actinomycetes</taxon>
        <taxon>Kitasatosporales</taxon>
        <taxon>Streptomycetaceae</taxon>
        <taxon>Streptomyces</taxon>
    </lineage>
</organism>
<dbReference type="InterPro" id="IPR002734">
    <property type="entry name" value="RibDG_C"/>
</dbReference>
<proteinExistence type="predicted"/>
<dbReference type="Pfam" id="PF01872">
    <property type="entry name" value="RibD_C"/>
    <property type="match status" value="1"/>
</dbReference>
<comment type="caution">
    <text evidence="2">The sequence shown here is derived from an EMBL/GenBank/DDBJ whole genome shotgun (WGS) entry which is preliminary data.</text>
</comment>
<dbReference type="Proteomes" id="UP001183388">
    <property type="component" value="Unassembled WGS sequence"/>
</dbReference>
<sequence length="209" mass="22468">MGLIHIDLFTTLDLVGQAPGGPEEDPEGFPFGGWQAPLFDEAVGRQVDAGMEGMDALLLGRRTYDIFAAYWPGQTEGVDGGIATLFNSLPKYVASRGTPDLGWAGSELLGPDLASAVRDLRESHQHVHVIGSLDLVQTLLRERLFDRLHLWVYPLVLGVGKKVFEDGTVPANLTLLEPPTASPKGAVLLHYALAPGTPATGDMSRDERA</sequence>
<dbReference type="EMBL" id="JAVREN010000003">
    <property type="protein sequence ID" value="MDT0305923.1"/>
    <property type="molecule type" value="Genomic_DNA"/>
</dbReference>
<dbReference type="RefSeq" id="WP_311628836.1">
    <property type="nucleotide sequence ID" value="NZ_JAVREN010000003.1"/>
</dbReference>
<evidence type="ECO:0000259" key="1">
    <source>
        <dbReference type="Pfam" id="PF01872"/>
    </source>
</evidence>
<protein>
    <submittedName>
        <fullName evidence="2">Dihydrofolate reductase family protein</fullName>
    </submittedName>
</protein>